<accession>A0A5C6UWK6</accession>
<dbReference type="OrthoDB" id="826619at2"/>
<evidence type="ECO:0000313" key="2">
    <source>
        <dbReference type="EMBL" id="TXC77044.1"/>
    </source>
</evidence>
<proteinExistence type="predicted"/>
<dbReference type="InterPro" id="IPR013783">
    <property type="entry name" value="Ig-like_fold"/>
</dbReference>
<evidence type="ECO:0000256" key="1">
    <source>
        <dbReference type="SAM" id="MobiDB-lite"/>
    </source>
</evidence>
<dbReference type="Proteomes" id="UP000321168">
    <property type="component" value="Unassembled WGS sequence"/>
</dbReference>
<feature type="compositionally biased region" description="Polar residues" evidence="1">
    <location>
        <begin position="31"/>
        <end position="52"/>
    </location>
</feature>
<dbReference type="RefSeq" id="WP_147014932.1">
    <property type="nucleotide sequence ID" value="NZ_VORB01000008.1"/>
</dbReference>
<dbReference type="Pfam" id="PF07610">
    <property type="entry name" value="DUF1573"/>
    <property type="match status" value="1"/>
</dbReference>
<feature type="region of interest" description="Disordered" evidence="1">
    <location>
        <begin position="30"/>
        <end position="67"/>
    </location>
</feature>
<protein>
    <submittedName>
        <fullName evidence="2">DUF1573 domain-containing protein</fullName>
    </submittedName>
</protein>
<dbReference type="PANTHER" id="PTHR37833">
    <property type="entry name" value="LIPOPROTEIN-RELATED"/>
    <property type="match status" value="1"/>
</dbReference>
<gene>
    <name evidence="2" type="ORF">FRX97_09265</name>
</gene>
<comment type="caution">
    <text evidence="2">The sequence shown here is derived from an EMBL/GenBank/DDBJ whole genome shotgun (WGS) entry which is preliminary data.</text>
</comment>
<dbReference type="PANTHER" id="PTHR37833:SF1">
    <property type="entry name" value="SIGNAL PEPTIDE PROTEIN"/>
    <property type="match status" value="1"/>
</dbReference>
<dbReference type="EMBL" id="VORB01000008">
    <property type="protein sequence ID" value="TXC77044.1"/>
    <property type="molecule type" value="Genomic_DNA"/>
</dbReference>
<keyword evidence="3" id="KW-1185">Reference proteome</keyword>
<organism evidence="2 3">
    <name type="scientific">Luteibaculum oceani</name>
    <dbReference type="NCBI Taxonomy" id="1294296"/>
    <lineage>
        <taxon>Bacteria</taxon>
        <taxon>Pseudomonadati</taxon>
        <taxon>Bacteroidota</taxon>
        <taxon>Flavobacteriia</taxon>
        <taxon>Flavobacteriales</taxon>
        <taxon>Luteibaculaceae</taxon>
        <taxon>Luteibaculum</taxon>
    </lineage>
</organism>
<reference evidence="2 3" key="1">
    <citation type="submission" date="2019-08" db="EMBL/GenBank/DDBJ databases">
        <title>Genome of Luteibaculum oceani JCM 18817.</title>
        <authorList>
            <person name="Bowman J.P."/>
        </authorList>
    </citation>
    <scope>NUCLEOTIDE SEQUENCE [LARGE SCALE GENOMIC DNA]</scope>
    <source>
        <strain evidence="2 3">JCM 18817</strain>
    </source>
</reference>
<dbReference type="Gene3D" id="2.60.40.10">
    <property type="entry name" value="Immunoglobulins"/>
    <property type="match status" value="1"/>
</dbReference>
<dbReference type="AlphaFoldDB" id="A0A5C6UWK6"/>
<name>A0A5C6UWK6_9FLAO</name>
<dbReference type="InterPro" id="IPR011467">
    <property type="entry name" value="DUF1573"/>
</dbReference>
<evidence type="ECO:0000313" key="3">
    <source>
        <dbReference type="Proteomes" id="UP000321168"/>
    </source>
</evidence>
<sequence>MNKENIKIGLLAIIALVLVVDTFVMDDEGGSYQQSTSQPKSNLVANNPNLPTSNLVNPPVEEEPESNLPTTVMSFGEMTHDFGTIKQDTENKKIFTFTNTGSEPLVISNAVGSCGCTVPAYPKEPIAPGETGEIEVVYKPGKQKGQQSKTVTITANTEPKTTRLSISANVEEV</sequence>